<dbReference type="EMBL" id="JAWXYG010000004">
    <property type="protein sequence ID" value="KAK4274620.1"/>
    <property type="molecule type" value="Genomic_DNA"/>
</dbReference>
<comment type="caution">
    <text evidence="3">The sequence shown here is derived from an EMBL/GenBank/DDBJ whole genome shotgun (WGS) entry which is preliminary data.</text>
</comment>
<evidence type="ECO:0000313" key="4">
    <source>
        <dbReference type="Proteomes" id="UP001293593"/>
    </source>
</evidence>
<name>A0AAE1JPT8_9FABA</name>
<comment type="similarity">
    <text evidence="1">Belongs to the peptidase S10 family.</text>
</comment>
<dbReference type="Gene3D" id="3.40.50.1820">
    <property type="entry name" value="alpha/beta hydrolase"/>
    <property type="match status" value="1"/>
</dbReference>
<reference evidence="3" key="1">
    <citation type="submission" date="2023-10" db="EMBL/GenBank/DDBJ databases">
        <title>Chromosome-level genome of the transformable northern wattle, Acacia crassicarpa.</title>
        <authorList>
            <person name="Massaro I."/>
            <person name="Sinha N.R."/>
            <person name="Poethig S."/>
            <person name="Leichty A.R."/>
        </authorList>
    </citation>
    <scope>NUCLEOTIDE SEQUENCE</scope>
    <source>
        <strain evidence="3">Acra3RX</strain>
        <tissue evidence="3">Leaf</tissue>
    </source>
</reference>
<proteinExistence type="inferred from homology"/>
<keyword evidence="4" id="KW-1185">Reference proteome</keyword>
<dbReference type="SUPFAM" id="SSF53474">
    <property type="entry name" value="alpha/beta-Hydrolases"/>
    <property type="match status" value="1"/>
</dbReference>
<feature type="chain" id="PRO_5042033158" evidence="2">
    <location>
        <begin position="45"/>
        <end position="166"/>
    </location>
</feature>
<dbReference type="InterPro" id="IPR001563">
    <property type="entry name" value="Peptidase_S10"/>
</dbReference>
<dbReference type="Pfam" id="PF00450">
    <property type="entry name" value="Peptidase_S10"/>
    <property type="match status" value="1"/>
</dbReference>
<dbReference type="GO" id="GO:0016747">
    <property type="term" value="F:acyltransferase activity, transferring groups other than amino-acyl groups"/>
    <property type="evidence" value="ECO:0007669"/>
    <property type="project" value="TreeGrafter"/>
</dbReference>
<keyword evidence="2" id="KW-0732">Signal</keyword>
<dbReference type="InterPro" id="IPR029058">
    <property type="entry name" value="AB_hydrolase_fold"/>
</dbReference>
<evidence type="ECO:0000256" key="1">
    <source>
        <dbReference type="ARBA" id="ARBA00009431"/>
    </source>
</evidence>
<dbReference type="PANTHER" id="PTHR11802">
    <property type="entry name" value="SERINE PROTEASE FAMILY S10 SERINE CARBOXYPEPTIDASE"/>
    <property type="match status" value="1"/>
</dbReference>
<protein>
    <submittedName>
        <fullName evidence="3">Uncharacterized protein</fullName>
    </submittedName>
</protein>
<organism evidence="3 4">
    <name type="scientific">Acacia crassicarpa</name>
    <name type="common">northern wattle</name>
    <dbReference type="NCBI Taxonomy" id="499986"/>
    <lineage>
        <taxon>Eukaryota</taxon>
        <taxon>Viridiplantae</taxon>
        <taxon>Streptophyta</taxon>
        <taxon>Embryophyta</taxon>
        <taxon>Tracheophyta</taxon>
        <taxon>Spermatophyta</taxon>
        <taxon>Magnoliopsida</taxon>
        <taxon>eudicotyledons</taxon>
        <taxon>Gunneridae</taxon>
        <taxon>Pentapetalae</taxon>
        <taxon>rosids</taxon>
        <taxon>fabids</taxon>
        <taxon>Fabales</taxon>
        <taxon>Fabaceae</taxon>
        <taxon>Caesalpinioideae</taxon>
        <taxon>mimosoid clade</taxon>
        <taxon>Acacieae</taxon>
        <taxon>Acacia</taxon>
    </lineage>
</organism>
<gene>
    <name evidence="3" type="ORF">QN277_017814</name>
</gene>
<dbReference type="Proteomes" id="UP001293593">
    <property type="component" value="Unassembled WGS sequence"/>
</dbReference>
<dbReference type="AlphaFoldDB" id="A0AAE1JPT8"/>
<evidence type="ECO:0000313" key="3">
    <source>
        <dbReference type="EMBL" id="KAK4274620.1"/>
    </source>
</evidence>
<dbReference type="GO" id="GO:0006508">
    <property type="term" value="P:proteolysis"/>
    <property type="evidence" value="ECO:0007669"/>
    <property type="project" value="InterPro"/>
</dbReference>
<feature type="signal peptide" evidence="2">
    <location>
        <begin position="1"/>
        <end position="44"/>
    </location>
</feature>
<dbReference type="PANTHER" id="PTHR11802:SF29">
    <property type="entry name" value="SERINE CARBOXYPEPTIDASE-LIKE 19"/>
    <property type="match status" value="1"/>
</dbReference>
<evidence type="ECO:0000256" key="2">
    <source>
        <dbReference type="SAM" id="SignalP"/>
    </source>
</evidence>
<accession>A0AAE1JPT8</accession>
<dbReference type="GO" id="GO:0019748">
    <property type="term" value="P:secondary metabolic process"/>
    <property type="evidence" value="ECO:0007669"/>
    <property type="project" value="TreeGrafter"/>
</dbReference>
<dbReference type="GO" id="GO:0004185">
    <property type="term" value="F:serine-type carboxypeptidase activity"/>
    <property type="evidence" value="ECO:0007669"/>
    <property type="project" value="InterPro"/>
</dbReference>
<sequence length="166" mass="17907">MMSTITLRIMNRAAAPAPPTSPSPSSSPLSLLLLLSSLACSTSAFSRPAVTFLPGFQGPIPFHLETGYVGVGESEGVQLFYYFLKSNRNPKQDPLILWLTGGHGCSALSALLFEIGPLRFRMEEYNGTLPTLVLNPDSWTKVSSIIFLDLPALTGFSYTTLPVAPQ</sequence>